<dbReference type="OrthoDB" id="2107370at2759"/>
<proteinExistence type="predicted"/>
<dbReference type="GO" id="GO:0007189">
    <property type="term" value="P:adenylate cyclase-activating G protein-coupled receptor signaling pathway"/>
    <property type="evidence" value="ECO:0007669"/>
    <property type="project" value="TreeGrafter"/>
</dbReference>
<evidence type="ECO:0000256" key="12">
    <source>
        <dbReference type="SAM" id="MobiDB-lite"/>
    </source>
</evidence>
<feature type="transmembrane region" description="Helical" evidence="13">
    <location>
        <begin position="468"/>
        <end position="486"/>
    </location>
</feature>
<evidence type="ECO:0000256" key="10">
    <source>
        <dbReference type="ARBA" id="ARBA00023136"/>
    </source>
</evidence>
<dbReference type="RefSeq" id="XP_018027268.1">
    <property type="nucleotide sequence ID" value="XM_018171779.2"/>
</dbReference>
<feature type="transmembrane region" description="Helical" evidence="13">
    <location>
        <begin position="410"/>
        <end position="431"/>
    </location>
</feature>
<feature type="region of interest" description="Disordered" evidence="12">
    <location>
        <begin position="231"/>
        <end position="297"/>
    </location>
</feature>
<comment type="catalytic activity">
    <reaction evidence="1">
        <text>ATP = 3',5'-cyclic AMP + diphosphate</text>
        <dbReference type="Rhea" id="RHEA:15389"/>
        <dbReference type="ChEBI" id="CHEBI:30616"/>
        <dbReference type="ChEBI" id="CHEBI:33019"/>
        <dbReference type="ChEBI" id="CHEBI:58165"/>
        <dbReference type="EC" id="4.6.1.1"/>
    </reaction>
</comment>
<dbReference type="GO" id="GO:0035556">
    <property type="term" value="P:intracellular signal transduction"/>
    <property type="evidence" value="ECO:0007669"/>
    <property type="project" value="InterPro"/>
</dbReference>
<dbReference type="EC" id="4.6.1.1" evidence="3"/>
<evidence type="ECO:0000256" key="6">
    <source>
        <dbReference type="ARBA" id="ARBA00022741"/>
    </source>
</evidence>
<keyword evidence="5" id="KW-0479">Metal-binding</keyword>
<dbReference type="PROSITE" id="PS50125">
    <property type="entry name" value="GUANYLATE_CYCLASE_2"/>
    <property type="match status" value="1"/>
</dbReference>
<dbReference type="GeneID" id="108682585"/>
<keyword evidence="10 13" id="KW-0472">Membrane</keyword>
<dbReference type="GO" id="GO:0046872">
    <property type="term" value="F:metal ion binding"/>
    <property type="evidence" value="ECO:0007669"/>
    <property type="project" value="UniProtKB-KW"/>
</dbReference>
<dbReference type="SUPFAM" id="SSF55073">
    <property type="entry name" value="Nucleotide cyclase"/>
    <property type="match status" value="1"/>
</dbReference>
<protein>
    <recommendedName>
        <fullName evidence="3">adenylate cyclase</fullName>
        <ecNumber evidence="3">4.6.1.1</ecNumber>
    </recommendedName>
</protein>
<comment type="subcellular location">
    <subcellularLocation>
        <location evidence="2">Membrane</location>
        <topology evidence="2">Multi-pass membrane protein</topology>
    </subcellularLocation>
</comment>
<dbReference type="PANTHER" id="PTHR45627:SF16">
    <property type="entry name" value="ADENYLATE CYCLASE"/>
    <property type="match status" value="1"/>
</dbReference>
<dbReference type="InterPro" id="IPR029787">
    <property type="entry name" value="Nucleotide_cyclase"/>
</dbReference>
<dbReference type="InterPro" id="IPR001054">
    <property type="entry name" value="A/G_cyclase"/>
</dbReference>
<evidence type="ECO:0000256" key="4">
    <source>
        <dbReference type="ARBA" id="ARBA00022692"/>
    </source>
</evidence>
<evidence type="ECO:0000256" key="5">
    <source>
        <dbReference type="ARBA" id="ARBA00022723"/>
    </source>
</evidence>
<evidence type="ECO:0000256" key="2">
    <source>
        <dbReference type="ARBA" id="ARBA00004141"/>
    </source>
</evidence>
<organism evidence="15 16">
    <name type="scientific">Hyalella azteca</name>
    <name type="common">Amphipod</name>
    <dbReference type="NCBI Taxonomy" id="294128"/>
    <lineage>
        <taxon>Eukaryota</taxon>
        <taxon>Metazoa</taxon>
        <taxon>Ecdysozoa</taxon>
        <taxon>Arthropoda</taxon>
        <taxon>Crustacea</taxon>
        <taxon>Multicrustacea</taxon>
        <taxon>Malacostraca</taxon>
        <taxon>Eumalacostraca</taxon>
        <taxon>Peracarida</taxon>
        <taxon>Amphipoda</taxon>
        <taxon>Senticaudata</taxon>
        <taxon>Talitrida</taxon>
        <taxon>Talitroidea</taxon>
        <taxon>Hyalellidae</taxon>
        <taxon>Hyalella</taxon>
    </lineage>
</organism>
<keyword evidence="4 13" id="KW-0812">Transmembrane</keyword>
<feature type="compositionally biased region" description="Basic and acidic residues" evidence="12">
    <location>
        <begin position="18"/>
        <end position="28"/>
    </location>
</feature>
<feature type="transmembrane region" description="Helical" evidence="13">
    <location>
        <begin position="443"/>
        <end position="462"/>
    </location>
</feature>
<dbReference type="Proteomes" id="UP000694843">
    <property type="component" value="Unplaced"/>
</dbReference>
<evidence type="ECO:0000256" key="13">
    <source>
        <dbReference type="SAM" id="Phobius"/>
    </source>
</evidence>
<feature type="region of interest" description="Disordered" evidence="12">
    <location>
        <begin position="314"/>
        <end position="333"/>
    </location>
</feature>
<dbReference type="Pfam" id="PF16214">
    <property type="entry name" value="AC_N"/>
    <property type="match status" value="1"/>
</dbReference>
<dbReference type="GO" id="GO:0005886">
    <property type="term" value="C:plasma membrane"/>
    <property type="evidence" value="ECO:0007669"/>
    <property type="project" value="TreeGrafter"/>
</dbReference>
<dbReference type="GO" id="GO:0005524">
    <property type="term" value="F:ATP binding"/>
    <property type="evidence" value="ECO:0007669"/>
    <property type="project" value="UniProtKB-KW"/>
</dbReference>
<keyword evidence="7" id="KW-0067">ATP-binding</keyword>
<feature type="transmembrane region" description="Helical" evidence="13">
    <location>
        <begin position="524"/>
        <end position="543"/>
    </location>
</feature>
<keyword evidence="9 13" id="KW-1133">Transmembrane helix</keyword>
<keyword evidence="8" id="KW-0460">Magnesium</keyword>
<dbReference type="PANTHER" id="PTHR45627">
    <property type="entry name" value="ADENYLATE CYCLASE TYPE 1"/>
    <property type="match status" value="1"/>
</dbReference>
<evidence type="ECO:0000313" key="15">
    <source>
        <dbReference type="Proteomes" id="UP000694843"/>
    </source>
</evidence>
<evidence type="ECO:0000256" key="7">
    <source>
        <dbReference type="ARBA" id="ARBA00022840"/>
    </source>
</evidence>
<evidence type="ECO:0000256" key="3">
    <source>
        <dbReference type="ARBA" id="ARBA00012201"/>
    </source>
</evidence>
<feature type="compositionally biased region" description="Low complexity" evidence="12">
    <location>
        <begin position="279"/>
        <end position="294"/>
    </location>
</feature>
<gene>
    <name evidence="16" type="primary">LOC108682585</name>
</gene>
<evidence type="ECO:0000256" key="1">
    <source>
        <dbReference type="ARBA" id="ARBA00001593"/>
    </source>
</evidence>
<feature type="compositionally biased region" description="Basic and acidic residues" evidence="12">
    <location>
        <begin position="323"/>
        <end position="333"/>
    </location>
</feature>
<reference evidence="16" key="1">
    <citation type="submission" date="2025-08" db="UniProtKB">
        <authorList>
            <consortium name="RefSeq"/>
        </authorList>
    </citation>
    <scope>IDENTIFICATION</scope>
    <source>
        <tissue evidence="16">Whole organism</tissue>
    </source>
</reference>
<evidence type="ECO:0000313" key="16">
    <source>
        <dbReference type="RefSeq" id="XP_018027268.1"/>
    </source>
</evidence>
<dbReference type="GO" id="GO:0004016">
    <property type="term" value="F:adenylate cyclase activity"/>
    <property type="evidence" value="ECO:0007669"/>
    <property type="project" value="UniProtKB-EC"/>
</dbReference>
<feature type="transmembrane region" description="Helical" evidence="13">
    <location>
        <begin position="382"/>
        <end position="404"/>
    </location>
</feature>
<feature type="region of interest" description="Disordered" evidence="12">
    <location>
        <begin position="1"/>
        <end position="28"/>
    </location>
</feature>
<evidence type="ECO:0000256" key="11">
    <source>
        <dbReference type="ARBA" id="ARBA00023239"/>
    </source>
</evidence>
<dbReference type="InterPro" id="IPR032628">
    <property type="entry name" value="AC_N"/>
</dbReference>
<evidence type="ECO:0000259" key="14">
    <source>
        <dbReference type="PROSITE" id="PS50125"/>
    </source>
</evidence>
<keyword evidence="6" id="KW-0547">Nucleotide-binding</keyword>
<evidence type="ECO:0000256" key="8">
    <source>
        <dbReference type="ARBA" id="ARBA00022842"/>
    </source>
</evidence>
<evidence type="ECO:0000256" key="9">
    <source>
        <dbReference type="ARBA" id="ARBA00022989"/>
    </source>
</evidence>
<keyword evidence="11" id="KW-0456">Lyase</keyword>
<keyword evidence="15" id="KW-1185">Reference proteome</keyword>
<dbReference type="KEGG" id="hazt:108682585"/>
<dbReference type="GO" id="GO:0009190">
    <property type="term" value="P:cyclic nucleotide biosynthetic process"/>
    <property type="evidence" value="ECO:0007669"/>
    <property type="project" value="InterPro"/>
</dbReference>
<feature type="domain" description="Guanylate cyclase" evidence="14">
    <location>
        <begin position="530"/>
        <end position="616"/>
    </location>
</feature>
<name>A0A8B7PM63_HYAAZ</name>
<dbReference type="Gene3D" id="3.30.70.1230">
    <property type="entry name" value="Nucleotide cyclase"/>
    <property type="match status" value="1"/>
</dbReference>
<dbReference type="AlphaFoldDB" id="A0A8B7PM63"/>
<sequence length="616" mass="68970">MGVKSEVGAAEQVGLLDKAGEPRPKRRSIDAVRKWSTFDAHCSEIPLLECSPERRTEHYDGAAGELREQCIDDEEHCLDVTQDSVVTEEEENDGTNEEKKKTWKLSSDKSRRIQAYFENEEIRRQSRRTCRDPVPISGLDNRLTGSTSLSKAKTLLGRPKPSLRQLKCPSNPCLLERRTPSRSNVLSVSPSTHSSLQRFIGPKQSSLAGLPNQVTTAKQTRSFGSKMAVIRSNSDSKRIHGGGKTQRFRNFSLRNRNHACDEEAGESGPRSSSLRHSKANGSSSAEPSSSVAEATLPPKKSNWEVIEHYHKSGLVGTSSSPRSPKEAKSRFEDDEESLVHERRGWWDVPTLCLRIFKSSQFKNIHVEVLYQRYFLRMNQSNLTVLLALLIIVISSIIGVSVYLASDSISYTTVAFLGSLLILYGVLEVLLIRSWVQNEVALYVFSYIVLASFFGLDLLVMLFPEHQTASSGLWAVIFFIYVTYTFLPLRLLEATVGGVLLAVQHMICSAWVSRGQLHELVSRQLGANLVVLLLVNVAGVFSHYPNETSRRKAFLETRHCIYTSLKSLFDRLATEHHCLRIKLLGDCYYCVSGLPEPRPDHAHCCVEMGVDMIEAIA</sequence>
<accession>A0A8B7PM63</accession>